<dbReference type="Gene3D" id="3.20.20.70">
    <property type="entry name" value="Aldolase class I"/>
    <property type="match status" value="1"/>
</dbReference>
<proteinExistence type="predicted"/>
<dbReference type="InterPro" id="IPR013785">
    <property type="entry name" value="Aldolase_TIM"/>
</dbReference>
<dbReference type="InterPro" id="IPR029483">
    <property type="entry name" value="GH97_C"/>
</dbReference>
<reference evidence="2" key="1">
    <citation type="journal article" date="2013" name="Environ. Microbiol.">
        <title>Seasonally variable intestinal metagenomes of the red palm weevil (Rhynchophorus ferrugineus).</title>
        <authorList>
            <person name="Jia S."/>
            <person name="Zhang X."/>
            <person name="Zhang G."/>
            <person name="Yin A."/>
            <person name="Zhang S."/>
            <person name="Li F."/>
            <person name="Wang L."/>
            <person name="Zhao D."/>
            <person name="Yun Q."/>
            <person name="Tala"/>
            <person name="Wang J."/>
            <person name="Sun G."/>
            <person name="Baabdullah M."/>
            <person name="Yu X."/>
            <person name="Hu S."/>
            <person name="Al-Mssallem I.S."/>
            <person name="Yu J."/>
        </authorList>
    </citation>
    <scope>NUCLEOTIDE SEQUENCE</scope>
</reference>
<protein>
    <submittedName>
        <fullName evidence="2">Glyco_hydro_97</fullName>
    </submittedName>
</protein>
<organism evidence="2">
    <name type="scientific">uncultured Prevotella sp</name>
    <dbReference type="NCBI Taxonomy" id="159272"/>
    <lineage>
        <taxon>Bacteria</taxon>
        <taxon>Pseudomonadati</taxon>
        <taxon>Bacteroidota</taxon>
        <taxon>Bacteroidia</taxon>
        <taxon>Bacteroidales</taxon>
        <taxon>Prevotellaceae</taxon>
        <taxon>Prevotella</taxon>
        <taxon>environmental samples</taxon>
    </lineage>
</organism>
<name>A0A060CCT5_9BACT</name>
<feature type="domain" description="Glycosyl-hydrolase 97 C-terminal oligomerisation" evidence="1">
    <location>
        <begin position="1"/>
        <end position="93"/>
    </location>
</feature>
<dbReference type="EMBL" id="KF127111">
    <property type="protein sequence ID" value="AIA94463.1"/>
    <property type="molecule type" value="Genomic_DNA"/>
</dbReference>
<accession>A0A060CCT5</accession>
<dbReference type="Pfam" id="PF14509">
    <property type="entry name" value="GH97_C"/>
    <property type="match status" value="1"/>
</dbReference>
<feature type="non-terminal residue" evidence="2">
    <location>
        <position position="1"/>
    </location>
</feature>
<sequence>DAKIGEYVVVARKDRRSENWFIGCITNEKERTIKLPLDFLDSGSAYKATLYCDGDDADYLTNPYSVIISEREVNAGTVLLLNLKKGGGAAIRVEKNIVVRITMTLSGGYVISFNIPSCDFYTFSKSIL</sequence>
<dbReference type="PANTHER" id="PTHR35803">
    <property type="entry name" value="GLUCAN 1,4-ALPHA-GLUCOSIDASE SUSB-RELATED"/>
    <property type="match status" value="1"/>
</dbReference>
<evidence type="ECO:0000259" key="1">
    <source>
        <dbReference type="Pfam" id="PF14509"/>
    </source>
</evidence>
<dbReference type="AlphaFoldDB" id="A0A060CCT5"/>
<dbReference type="InterPro" id="IPR052720">
    <property type="entry name" value="Glycosyl_hydrolase_97"/>
</dbReference>
<evidence type="ECO:0000313" key="2">
    <source>
        <dbReference type="EMBL" id="AIA94463.1"/>
    </source>
</evidence>